<dbReference type="Gene3D" id="2.30.29.30">
    <property type="entry name" value="Pleckstrin-homology domain (PH domain)/Phosphotyrosine-binding domain (PTB)"/>
    <property type="match status" value="1"/>
</dbReference>
<dbReference type="InterPro" id="IPR035417">
    <property type="entry name" value="SSRP1/POB3_N"/>
</dbReference>
<keyword evidence="2" id="KW-1185">Reference proteome</keyword>
<dbReference type="PANTHER" id="PTHR45849:SF1">
    <property type="entry name" value="FACT COMPLEX SUBUNIT SSRP1"/>
    <property type="match status" value="1"/>
</dbReference>
<evidence type="ECO:0000259" key="1">
    <source>
        <dbReference type="Pfam" id="PF17292"/>
    </source>
</evidence>
<dbReference type="GO" id="GO:0031491">
    <property type="term" value="F:nucleosome binding"/>
    <property type="evidence" value="ECO:0007669"/>
    <property type="project" value="TreeGrafter"/>
</dbReference>
<dbReference type="PANTHER" id="PTHR45849">
    <property type="entry name" value="FACT COMPLEX SUBUNIT SSRP1"/>
    <property type="match status" value="1"/>
</dbReference>
<dbReference type="AlphaFoldDB" id="A0A915M9C3"/>
<dbReference type="WBParaSite" id="scaffold31689_cov271.g20882">
    <property type="protein sequence ID" value="scaffold31689_cov271.g20882"/>
    <property type="gene ID" value="scaffold31689_cov271.g20882"/>
</dbReference>
<reference evidence="3" key="1">
    <citation type="submission" date="2022-11" db="UniProtKB">
        <authorList>
            <consortium name="WormBaseParasite"/>
        </authorList>
    </citation>
    <scope>IDENTIFICATION</scope>
</reference>
<feature type="domain" description="FACT complex subunit SSRP1/POB3 N-terminal PH" evidence="1">
    <location>
        <begin position="2"/>
        <end position="79"/>
    </location>
</feature>
<dbReference type="GO" id="GO:0035101">
    <property type="term" value="C:FACT complex"/>
    <property type="evidence" value="ECO:0007669"/>
    <property type="project" value="TreeGrafter"/>
</dbReference>
<dbReference type="Proteomes" id="UP000887561">
    <property type="component" value="Unplaced"/>
</dbReference>
<dbReference type="GO" id="GO:1902275">
    <property type="term" value="P:regulation of chromatin organization"/>
    <property type="evidence" value="ECO:0007669"/>
    <property type="project" value="TreeGrafter"/>
</dbReference>
<proteinExistence type="predicted"/>
<sequence>NDGFLKFSKQGVQFKSKATGKLMTISPLEIDQFAWQKLGNKPGIKVITNQGVHHRFGGLKESDFDKISNFVSSKLESSLKRNDLSLKGWNYGETEFEDVGSGWYRNRCYVMGLR</sequence>
<name>A0A915M9C3_MELJA</name>
<evidence type="ECO:0000313" key="3">
    <source>
        <dbReference type="WBParaSite" id="scaffold31689_cov271.g20882"/>
    </source>
</evidence>
<evidence type="ECO:0000313" key="2">
    <source>
        <dbReference type="Proteomes" id="UP000887561"/>
    </source>
</evidence>
<dbReference type="InterPro" id="IPR050454">
    <property type="entry name" value="RTT106/SSRP1_HistChap/FACT"/>
</dbReference>
<dbReference type="GO" id="GO:0042393">
    <property type="term" value="F:histone binding"/>
    <property type="evidence" value="ECO:0007669"/>
    <property type="project" value="TreeGrafter"/>
</dbReference>
<dbReference type="InterPro" id="IPR011993">
    <property type="entry name" value="PH-like_dom_sf"/>
</dbReference>
<organism evidence="2 3">
    <name type="scientific">Meloidogyne javanica</name>
    <name type="common">Root-knot nematode worm</name>
    <dbReference type="NCBI Taxonomy" id="6303"/>
    <lineage>
        <taxon>Eukaryota</taxon>
        <taxon>Metazoa</taxon>
        <taxon>Ecdysozoa</taxon>
        <taxon>Nematoda</taxon>
        <taxon>Chromadorea</taxon>
        <taxon>Rhabditida</taxon>
        <taxon>Tylenchina</taxon>
        <taxon>Tylenchomorpha</taxon>
        <taxon>Tylenchoidea</taxon>
        <taxon>Meloidogynidae</taxon>
        <taxon>Meloidogyninae</taxon>
        <taxon>Meloidogyne</taxon>
        <taxon>Meloidogyne incognita group</taxon>
    </lineage>
</organism>
<dbReference type="Pfam" id="PF17292">
    <property type="entry name" value="POB3_N"/>
    <property type="match status" value="1"/>
</dbReference>
<accession>A0A915M9C3</accession>
<protein>
    <submittedName>
        <fullName evidence="3">FACT complex subunit SSRP1/POB3 N-terminal PH domain-containing protein</fullName>
    </submittedName>
</protein>